<dbReference type="AlphaFoldDB" id="A0A7Z7LDB0"/>
<dbReference type="InterPro" id="IPR015341">
    <property type="entry name" value="Glyco_hydro_38_cen"/>
</dbReference>
<evidence type="ECO:0000259" key="5">
    <source>
        <dbReference type="SMART" id="SM00872"/>
    </source>
</evidence>
<dbReference type="Gene3D" id="2.70.98.30">
    <property type="entry name" value="Golgi alpha-mannosidase II, domain 4"/>
    <property type="match status" value="1"/>
</dbReference>
<organism evidence="6 7">
    <name type="scientific">Mesotoga infera</name>
    <dbReference type="NCBI Taxonomy" id="1236046"/>
    <lineage>
        <taxon>Bacteria</taxon>
        <taxon>Thermotogati</taxon>
        <taxon>Thermotogota</taxon>
        <taxon>Thermotogae</taxon>
        <taxon>Kosmotogales</taxon>
        <taxon>Kosmotogaceae</taxon>
        <taxon>Mesotoga</taxon>
    </lineage>
</organism>
<dbReference type="GO" id="GO:0009313">
    <property type="term" value="P:oligosaccharide catabolic process"/>
    <property type="evidence" value="ECO:0007669"/>
    <property type="project" value="TreeGrafter"/>
</dbReference>
<dbReference type="GO" id="GO:0030246">
    <property type="term" value="F:carbohydrate binding"/>
    <property type="evidence" value="ECO:0007669"/>
    <property type="project" value="InterPro"/>
</dbReference>
<dbReference type="Gene3D" id="1.20.1270.50">
    <property type="entry name" value="Glycoside hydrolase family 38, central domain"/>
    <property type="match status" value="1"/>
</dbReference>
<dbReference type="InterPro" id="IPR027291">
    <property type="entry name" value="Glyco_hydro_38_N_sf"/>
</dbReference>
<dbReference type="KEGG" id="minf:MESINF_0510"/>
<reference evidence="6 7" key="1">
    <citation type="submission" date="2017-01" db="EMBL/GenBank/DDBJ databases">
        <authorList>
            <person name="Erauso G."/>
        </authorList>
    </citation>
    <scope>NUCLEOTIDE SEQUENCE [LARGE SCALE GENOMIC DNA]</scope>
    <source>
        <strain evidence="6">MESINF1</strain>
    </source>
</reference>
<gene>
    <name evidence="6" type="ORF">MESINF_0510</name>
</gene>
<dbReference type="InterPro" id="IPR037094">
    <property type="entry name" value="Glyco_hydro_38_cen_sf"/>
</dbReference>
<evidence type="ECO:0000256" key="2">
    <source>
        <dbReference type="ARBA" id="ARBA00022723"/>
    </source>
</evidence>
<dbReference type="InterPro" id="IPR011330">
    <property type="entry name" value="Glyco_hydro/deAcase_b/a-brl"/>
</dbReference>
<dbReference type="InterPro" id="IPR028995">
    <property type="entry name" value="Glyco_hydro_57/38_cen_sf"/>
</dbReference>
<proteinExistence type="inferred from homology"/>
<dbReference type="InterPro" id="IPR011013">
    <property type="entry name" value="Gal_mutarotase_sf_dom"/>
</dbReference>
<name>A0A7Z7LDB0_9BACT</name>
<dbReference type="GO" id="GO:0004559">
    <property type="term" value="F:alpha-mannosidase activity"/>
    <property type="evidence" value="ECO:0007669"/>
    <property type="project" value="InterPro"/>
</dbReference>
<dbReference type="CDD" id="cd10789">
    <property type="entry name" value="GH38N_AMII_ER_cytosolic"/>
    <property type="match status" value="1"/>
</dbReference>
<dbReference type="Gene3D" id="3.20.110.10">
    <property type="entry name" value="Glycoside hydrolase 38, N terminal domain"/>
    <property type="match status" value="1"/>
</dbReference>
<dbReference type="SUPFAM" id="SSF74650">
    <property type="entry name" value="Galactose mutarotase-like"/>
    <property type="match status" value="1"/>
</dbReference>
<accession>A0A7Z7LDB0</accession>
<dbReference type="Proteomes" id="UP000250796">
    <property type="component" value="Chromosome MESINF"/>
</dbReference>
<dbReference type="Pfam" id="PF01074">
    <property type="entry name" value="Glyco_hydro_38N"/>
    <property type="match status" value="1"/>
</dbReference>
<dbReference type="PANTHER" id="PTHR46017">
    <property type="entry name" value="ALPHA-MANNOSIDASE 2C1"/>
    <property type="match status" value="1"/>
</dbReference>
<feature type="domain" description="Glycoside hydrolase family 38 central" evidence="5">
    <location>
        <begin position="517"/>
        <end position="589"/>
    </location>
</feature>
<evidence type="ECO:0000256" key="1">
    <source>
        <dbReference type="ARBA" id="ARBA00009792"/>
    </source>
</evidence>
<keyword evidence="2" id="KW-0479">Metal-binding</keyword>
<dbReference type="SUPFAM" id="SSF88713">
    <property type="entry name" value="Glycoside hydrolase/deacetylase"/>
    <property type="match status" value="1"/>
</dbReference>
<dbReference type="InterPro" id="IPR011682">
    <property type="entry name" value="Glyco_hydro_38_C"/>
</dbReference>
<dbReference type="GO" id="GO:0046872">
    <property type="term" value="F:metal ion binding"/>
    <property type="evidence" value="ECO:0007669"/>
    <property type="project" value="UniProtKB-KW"/>
</dbReference>
<comment type="similarity">
    <text evidence="1">Belongs to the glycosyl hydrolase 38 family.</text>
</comment>
<dbReference type="RefSeq" id="WP_169698381.1">
    <property type="nucleotide sequence ID" value="NZ_LS974202.1"/>
</dbReference>
<dbReference type="Pfam" id="PF17677">
    <property type="entry name" value="Glyco_hydro38C2"/>
    <property type="match status" value="1"/>
</dbReference>
<dbReference type="GO" id="GO:0006013">
    <property type="term" value="P:mannose metabolic process"/>
    <property type="evidence" value="ECO:0007669"/>
    <property type="project" value="InterPro"/>
</dbReference>
<evidence type="ECO:0000313" key="6">
    <source>
        <dbReference type="EMBL" id="SSC11959.1"/>
    </source>
</evidence>
<keyword evidence="4" id="KW-0326">Glycosidase</keyword>
<dbReference type="Pfam" id="PF09261">
    <property type="entry name" value="Alpha-mann_mid"/>
    <property type="match status" value="1"/>
</dbReference>
<dbReference type="InterPro" id="IPR041147">
    <property type="entry name" value="GH38_C"/>
</dbReference>
<dbReference type="EMBL" id="LS974202">
    <property type="protein sequence ID" value="SSC11959.1"/>
    <property type="molecule type" value="Genomic_DNA"/>
</dbReference>
<protein>
    <submittedName>
        <fullName evidence="6">Glycoside hydrolase family 38</fullName>
    </submittedName>
</protein>
<evidence type="ECO:0000256" key="4">
    <source>
        <dbReference type="ARBA" id="ARBA00023295"/>
    </source>
</evidence>
<dbReference type="PANTHER" id="PTHR46017:SF1">
    <property type="entry name" value="ALPHA-MANNOSIDASE 2C1"/>
    <property type="match status" value="1"/>
</dbReference>
<dbReference type="InterPro" id="IPR000602">
    <property type="entry name" value="Glyco_hydro_38_N"/>
</dbReference>
<keyword evidence="7" id="KW-1185">Reference proteome</keyword>
<keyword evidence="3 6" id="KW-0378">Hydrolase</keyword>
<evidence type="ECO:0000313" key="7">
    <source>
        <dbReference type="Proteomes" id="UP000250796"/>
    </source>
</evidence>
<dbReference type="SUPFAM" id="SSF88688">
    <property type="entry name" value="Families 57/38 glycoside transferase middle domain"/>
    <property type="match status" value="1"/>
</dbReference>
<evidence type="ECO:0000256" key="3">
    <source>
        <dbReference type="ARBA" id="ARBA00022801"/>
    </source>
</evidence>
<dbReference type="FunFam" id="3.20.110.10:FF:000002">
    <property type="entry name" value="alpha-mannosidase 2C1 isoform X1"/>
    <property type="match status" value="1"/>
</dbReference>
<dbReference type="SMART" id="SM00872">
    <property type="entry name" value="Alpha-mann_mid"/>
    <property type="match status" value="1"/>
</dbReference>
<sequence>MYYSKKDAYGKFFRAIGELVPYSIVRRNLKNTWIFQNRENINPGFRWSPRDFPVHFCRKIMLPYLHEDQELSLRLWFGGESLVKVDGKAYGELNEYHREIDVTEFAGKRILVEVETVPKGLFGSSVESPTFSEAFLIIYDTQIKGFITKLRNVLEVFMYSEDGVLCERLYNVLNRVLSLVKIPRDSANYARGLLDDPAMAREVTSVWKAEDFELAETRSLPESFRRSFLEAGNFLDRELRVIKDSTKAFGEMTLAGHAHIDYAWLWPLSETRRKIRRTFANAVRLSKKYGEFVYSQSSAAMYADIMESDPELFREIKRLILEGRWEAVGGMWVESDTNLVNGESLVRQFLYGQRFFEKHFGKRSRTAWLPDVFGFTWILPQIMKKAGIDFFFTTKIYWSEKNKPQRDLFRWRGIDGSEVIYHSFNNPGNGYNGLLGPKEILTTMKNYKERALHDETIFSFGYGDGGGGPTDEMLDNYRVLRDIPGMPELKMRPFEKFFEDLPEGLELHVHDGELYLELHRGTYTSQGRMKMAHRNAERSLYLAEALGTMTGYDTGKMERLWRTLLHNEFHDILPGSSIREVYEDALGELFELKNEATKMIEGSLSELSDGDAAYLSLFNPSSSPRRVFFSLPRELGLSLETGEKIVAQKLQNGETLYYSDAEIAPMGSIVMKASRSDVIMETASAGQENTLENDLLLVKVDEEGMSIYDKEFSREVFNGKAALMIYKDIPTHWDGWDIEKDYHLTGERLAPSHISRMESGRIRQSLRVVFDLGMTRVIQDITLHVHSRRVDLFNTIDWHMRRTMLRADLPLNVLTRVARYDLSCGYIERPTTVNNYFQEAAFEVPAHRWVDLSEYGYGVSVLNNGKYGHGVRGSTVSLNLLRSPIFPDFFADEGRHEFVYSIYPHGGSDLLGTLREAENINRDLLAIEGRFKIERPFIEIDAPTIGVMALKLAEEGSGKVLRVAELLGARGRVRIRTAFKFAHAWLCNLLEERIEPLATDGENVALDYEPFGIYTVMFEG</sequence>
<dbReference type="Pfam" id="PF07748">
    <property type="entry name" value="Glyco_hydro_38C"/>
    <property type="match status" value="1"/>
</dbReference>